<dbReference type="GO" id="GO:0005829">
    <property type="term" value="C:cytosol"/>
    <property type="evidence" value="ECO:0007669"/>
    <property type="project" value="TreeGrafter"/>
</dbReference>
<protein>
    <recommendedName>
        <fullName evidence="7 9">Adenosylhomocysteinase</fullName>
        <ecNumber evidence="7 9">3.13.2.1</ecNumber>
    </recommendedName>
</protein>
<evidence type="ECO:0000256" key="9">
    <source>
        <dbReference type="RuleBase" id="RU000548"/>
    </source>
</evidence>
<dbReference type="CDD" id="cd00401">
    <property type="entry name" value="SAHH"/>
    <property type="match status" value="1"/>
</dbReference>
<feature type="transmembrane region" description="Helical" evidence="11">
    <location>
        <begin position="102"/>
        <end position="125"/>
    </location>
</feature>
<keyword evidence="11" id="KW-0812">Transmembrane</keyword>
<evidence type="ECO:0000256" key="3">
    <source>
        <dbReference type="ARBA" id="ARBA00007122"/>
    </source>
</evidence>
<keyword evidence="6 9" id="KW-0520">NAD</keyword>
<evidence type="ECO:0000256" key="10">
    <source>
        <dbReference type="RuleBase" id="RU004166"/>
    </source>
</evidence>
<dbReference type="FunFam" id="3.40.50.1480:FF:000004">
    <property type="entry name" value="Adenosylhomocysteinase"/>
    <property type="match status" value="1"/>
</dbReference>
<dbReference type="SMART" id="SM00996">
    <property type="entry name" value="AdoHcyase"/>
    <property type="match status" value="1"/>
</dbReference>
<accession>A0A397HAV4</accession>
<feature type="transmembrane region" description="Helical" evidence="11">
    <location>
        <begin position="20"/>
        <end position="43"/>
    </location>
</feature>
<comment type="catalytic activity">
    <reaction evidence="8 9">
        <text>S-adenosyl-L-homocysteine + H2O = L-homocysteine + adenosine</text>
        <dbReference type="Rhea" id="RHEA:21708"/>
        <dbReference type="ChEBI" id="CHEBI:15377"/>
        <dbReference type="ChEBI" id="CHEBI:16335"/>
        <dbReference type="ChEBI" id="CHEBI:57856"/>
        <dbReference type="ChEBI" id="CHEBI:58199"/>
        <dbReference type="EC" id="3.13.2.1"/>
    </reaction>
</comment>
<comment type="caution">
    <text evidence="13">The sequence shown here is derived from an EMBL/GenBank/DDBJ whole genome shotgun (WGS) entry which is preliminary data.</text>
</comment>
<evidence type="ECO:0000256" key="2">
    <source>
        <dbReference type="ARBA" id="ARBA00005195"/>
    </source>
</evidence>
<dbReference type="PANTHER" id="PTHR23420">
    <property type="entry name" value="ADENOSYLHOMOCYSTEINASE"/>
    <property type="match status" value="1"/>
</dbReference>
<comment type="similarity">
    <text evidence="3 10">Belongs to the adenosylhomocysteinase family.</text>
</comment>
<dbReference type="InterPro" id="IPR042172">
    <property type="entry name" value="Adenosylhomocyst_ase-like_sf"/>
</dbReference>
<proteinExistence type="inferred from homology"/>
<dbReference type="EMBL" id="NKHU02000054">
    <property type="protein sequence ID" value="RHZ60231.1"/>
    <property type="molecule type" value="Genomic_DNA"/>
</dbReference>
<evidence type="ECO:0000256" key="4">
    <source>
        <dbReference type="ARBA" id="ARBA00022563"/>
    </source>
</evidence>
<evidence type="ECO:0000256" key="7">
    <source>
        <dbReference type="ARBA" id="ARBA00034527"/>
    </source>
</evidence>
<dbReference type="EC" id="3.13.2.1" evidence="7 9"/>
<dbReference type="Gene3D" id="3.40.50.720">
    <property type="entry name" value="NAD(P)-binding Rossmann-like Domain"/>
    <property type="match status" value="1"/>
</dbReference>
<feature type="domain" description="S-adenosyl-L-homocysteine hydrolase NAD binding" evidence="12">
    <location>
        <begin position="558"/>
        <end position="719"/>
    </location>
</feature>
<comment type="pathway">
    <text evidence="2 9">Amino-acid biosynthesis; L-homocysteine biosynthesis; L-homocysteine from S-adenosyl-L-homocysteine: step 1/1.</text>
</comment>
<reference evidence="13" key="1">
    <citation type="submission" date="2018-08" db="EMBL/GenBank/DDBJ databases">
        <title>Draft genome sequence of azole-resistant Aspergillus thermomutatus (Neosartorya pseudofischeri) strain HMR AF 39, isolated from a human nasal aspirate.</title>
        <authorList>
            <person name="Parent-Michaud M."/>
            <person name="Dufresne P.J."/>
            <person name="Fournier E."/>
            <person name="Martineau C."/>
            <person name="Moreira S."/>
            <person name="Perkins V."/>
            <person name="De Repentigny L."/>
            <person name="Dufresne S.F."/>
        </authorList>
    </citation>
    <scope>NUCLEOTIDE SEQUENCE [LARGE SCALE GENOMIC DNA]</scope>
    <source>
        <strain evidence="13">HMR AF 39</strain>
    </source>
</reference>
<feature type="transmembrane region" description="Helical" evidence="11">
    <location>
        <begin position="218"/>
        <end position="239"/>
    </location>
</feature>
<name>A0A397HAV4_ASPTH</name>
<dbReference type="InterPro" id="IPR020082">
    <property type="entry name" value="S-Ado-L-homoCys_hydrolase_CS"/>
</dbReference>
<feature type="transmembrane region" description="Helical" evidence="11">
    <location>
        <begin position="251"/>
        <end position="275"/>
    </location>
</feature>
<dbReference type="PANTHER" id="PTHR23420:SF0">
    <property type="entry name" value="ADENOSYLHOMOCYSTEINASE"/>
    <property type="match status" value="1"/>
</dbReference>
<dbReference type="AlphaFoldDB" id="A0A397HAV4"/>
<evidence type="ECO:0000256" key="5">
    <source>
        <dbReference type="ARBA" id="ARBA00022801"/>
    </source>
</evidence>
<dbReference type="InterPro" id="IPR015878">
    <property type="entry name" value="Ado_hCys_hydrolase_NAD-bd"/>
</dbReference>
<organism evidence="13 14">
    <name type="scientific">Aspergillus thermomutatus</name>
    <name type="common">Neosartorya pseudofischeri</name>
    <dbReference type="NCBI Taxonomy" id="41047"/>
    <lineage>
        <taxon>Eukaryota</taxon>
        <taxon>Fungi</taxon>
        <taxon>Dikarya</taxon>
        <taxon>Ascomycota</taxon>
        <taxon>Pezizomycotina</taxon>
        <taxon>Eurotiomycetes</taxon>
        <taxon>Eurotiomycetidae</taxon>
        <taxon>Eurotiales</taxon>
        <taxon>Aspergillaceae</taxon>
        <taxon>Aspergillus</taxon>
        <taxon>Aspergillus subgen. Fumigati</taxon>
    </lineage>
</organism>
<dbReference type="Pfam" id="PF05221">
    <property type="entry name" value="AdoHcyase"/>
    <property type="match status" value="1"/>
</dbReference>
<dbReference type="SMART" id="SM00997">
    <property type="entry name" value="AdoHcyase_NAD"/>
    <property type="match status" value="1"/>
</dbReference>
<keyword evidence="11" id="KW-0472">Membrane</keyword>
<keyword evidence="11" id="KW-1133">Transmembrane helix</keyword>
<dbReference type="SUPFAM" id="SSF51735">
    <property type="entry name" value="NAD(P)-binding Rossmann-fold domains"/>
    <property type="match status" value="1"/>
</dbReference>
<feature type="transmembrane region" description="Helical" evidence="11">
    <location>
        <begin position="353"/>
        <end position="369"/>
    </location>
</feature>
<dbReference type="VEuPathDB" id="FungiDB:CDV56_108398"/>
<dbReference type="OrthoDB" id="10007170at2759"/>
<dbReference type="Proteomes" id="UP000215305">
    <property type="component" value="Unassembled WGS sequence"/>
</dbReference>
<feature type="transmembrane region" description="Helical" evidence="11">
    <location>
        <begin position="137"/>
        <end position="160"/>
    </location>
</feature>
<dbReference type="GO" id="GO:0033353">
    <property type="term" value="P:S-adenosylmethionine cycle"/>
    <property type="evidence" value="ECO:0007669"/>
    <property type="project" value="TreeGrafter"/>
</dbReference>
<dbReference type="PROSITE" id="PS00738">
    <property type="entry name" value="ADOHCYASE_1"/>
    <property type="match status" value="1"/>
</dbReference>
<evidence type="ECO:0000256" key="8">
    <source>
        <dbReference type="ARBA" id="ARBA00048858"/>
    </source>
</evidence>
<comment type="cofactor">
    <cofactor evidence="9">
        <name>NAD(+)</name>
        <dbReference type="ChEBI" id="CHEBI:57540"/>
    </cofactor>
    <text evidence="9">Binds 1 NAD(+) per subunit.</text>
</comment>
<evidence type="ECO:0000313" key="14">
    <source>
        <dbReference type="Proteomes" id="UP000215305"/>
    </source>
</evidence>
<dbReference type="FunFam" id="3.40.50.720:FF:000004">
    <property type="entry name" value="Adenosylhomocysteinase"/>
    <property type="match status" value="1"/>
</dbReference>
<dbReference type="InterPro" id="IPR000043">
    <property type="entry name" value="Adenosylhomocysteinase-like"/>
</dbReference>
<feature type="transmembrane region" description="Helical" evidence="11">
    <location>
        <begin position="55"/>
        <end position="73"/>
    </location>
</feature>
<dbReference type="Pfam" id="PF00670">
    <property type="entry name" value="AdoHcyase_NAD"/>
    <property type="match status" value="1"/>
</dbReference>
<dbReference type="HAMAP" id="MF_00563">
    <property type="entry name" value="AdoHcyase"/>
    <property type="match status" value="1"/>
</dbReference>
<keyword evidence="5 9" id="KW-0378">Hydrolase</keyword>
<dbReference type="RefSeq" id="XP_026616016.1">
    <property type="nucleotide sequence ID" value="XM_026762017.1"/>
</dbReference>
<gene>
    <name evidence="13" type="ORF">CDV56_108398</name>
</gene>
<evidence type="ECO:0000256" key="1">
    <source>
        <dbReference type="ARBA" id="ARBA00002639"/>
    </source>
</evidence>
<keyword evidence="14" id="KW-1185">Reference proteome</keyword>
<comment type="function">
    <text evidence="1">Adenosylhomocysteine is a competitive inhibitor of S-adenosyl-L-methionine-dependent methyl transferase reactions; therefore adenosylhomocysteinase may play a key role in the control of methylations via regulation of the intracellular concentration of adenosylhomocysteine.</text>
</comment>
<feature type="transmembrane region" description="Helical" evidence="11">
    <location>
        <begin position="188"/>
        <end position="206"/>
    </location>
</feature>
<dbReference type="UniPathway" id="UPA00314">
    <property type="reaction ID" value="UER00076"/>
</dbReference>
<evidence type="ECO:0000313" key="13">
    <source>
        <dbReference type="EMBL" id="RHZ60231.1"/>
    </source>
</evidence>
<dbReference type="Gene3D" id="3.40.50.1480">
    <property type="entry name" value="Adenosylhomocysteinase-like"/>
    <property type="match status" value="2"/>
</dbReference>
<evidence type="ECO:0000259" key="12">
    <source>
        <dbReference type="SMART" id="SM00997"/>
    </source>
</evidence>
<evidence type="ECO:0000256" key="6">
    <source>
        <dbReference type="ARBA" id="ARBA00023027"/>
    </source>
</evidence>
<dbReference type="NCBIfam" id="NF004005">
    <property type="entry name" value="PRK05476.2-3"/>
    <property type="match status" value="1"/>
</dbReference>
<dbReference type="STRING" id="41047.A0A397HAV4"/>
<evidence type="ECO:0000256" key="11">
    <source>
        <dbReference type="SAM" id="Phobius"/>
    </source>
</evidence>
<dbReference type="InterPro" id="IPR036291">
    <property type="entry name" value="NAD(P)-bd_dom_sf"/>
</dbReference>
<dbReference type="GeneID" id="38130372"/>
<dbReference type="NCBIfam" id="TIGR00936">
    <property type="entry name" value="ahcY"/>
    <property type="match status" value="1"/>
</dbReference>
<dbReference type="InterPro" id="IPR049326">
    <property type="entry name" value="Rhodopsin_dom_fungi"/>
</dbReference>
<dbReference type="GO" id="GO:0004013">
    <property type="term" value="F:adenosylhomocysteinase activity"/>
    <property type="evidence" value="ECO:0007669"/>
    <property type="project" value="UniProtKB-EC"/>
</dbReference>
<dbReference type="Pfam" id="PF20684">
    <property type="entry name" value="Fung_rhodopsin"/>
    <property type="match status" value="1"/>
</dbReference>
<dbReference type="PROSITE" id="PS00739">
    <property type="entry name" value="ADOHCYASE_2"/>
    <property type="match status" value="1"/>
</dbReference>
<keyword evidence="4 9" id="KW-0554">One-carbon metabolism</keyword>
<dbReference type="SUPFAM" id="SSF52283">
    <property type="entry name" value="Formate/glycerate dehydrogenase catalytic domain-like"/>
    <property type="match status" value="1"/>
</dbReference>
<dbReference type="GO" id="GO:0006730">
    <property type="term" value="P:one-carbon metabolic process"/>
    <property type="evidence" value="ECO:0007669"/>
    <property type="project" value="UniProtKB-KW"/>
</dbReference>
<sequence>MADQGGPQYSAAYLAEDRRPALLSVAITFLVLSTSAVILRFVSRRIGRVGWHHEDIFIILGWIFYVALISVGIGDMRYGGVGLHQARVMAIDPVMMQTWAKFLLAIAFIYIFAVILPKLAVLSLYISIFNRHRVSRITCYATGVLMIGNCIGCAAAGFAVCTPLRRLWDMSVDGHCFNINAWFRYSRIVNLVSDVVMLILPIPHVIRLQSTMRLKVGLLITFLLGSVGLIAGLIAFFTFSTTNAVSDNTWSAALLIIWTLVEVGMYLIASCLIAYQPLAKFIWRNTWRRWRGQKNSSLDQEHSHVWVRTNGTLPSQSHTTRGKADDEYLELVSRERSDRGSSISGGIMVERQLLVFQLSFLIITMAAPAQKFKVADISLAAFGRREIELAEIEMPGLMAIRRRYAEDQPLKGARIAGCLHMTIQTAVLIETLTALGAEVTWTSCNIFSTQDHAAAAIAASGVPVFAWKGETEEEYQWCLEQQLNAFKDGQKLNLILDDGGDLTALVHSKYPEMLKGCYGVSEETTTGVHHLYRMLKENKLLVPAINVNDSVTKSKFDNLYGCRESLIDGIKRATDVMIAGKVAVVAGYGDVGKGCADALRSMGARVLVTEVDPINALQAAVQGYQVTTMEEAAPQGQIFVTTTGCRDILVGKHFEVMRNDAIVCNIGHFDIEIDVAWLKANAKSVQNIKPQVDRYLMPNGNHIILLAEGRLVNLGCATGHSSFVMSCSFSNQVLAQIALYKAEDEAFGKKYIEFGTTGKKPVGVYVLPKILDEQVALLHLEHVNAKLSKLTPVQAEYLGLDIAGPFKSEIYRY</sequence>